<keyword evidence="3" id="KW-0413">Isomerase</keyword>
<dbReference type="Gene3D" id="1.10.290.10">
    <property type="entry name" value="Topoisomerase I, domain 4"/>
    <property type="match status" value="1"/>
</dbReference>
<dbReference type="PANTHER" id="PTHR42785">
    <property type="entry name" value="DNA TOPOISOMERASE, TYPE IA, CORE"/>
    <property type="match status" value="1"/>
</dbReference>
<dbReference type="EMBL" id="VBPA01000258">
    <property type="protein sequence ID" value="TMQ69867.1"/>
    <property type="molecule type" value="Genomic_DNA"/>
</dbReference>
<dbReference type="Proteomes" id="UP000319836">
    <property type="component" value="Unassembled WGS sequence"/>
</dbReference>
<dbReference type="InterPro" id="IPR023405">
    <property type="entry name" value="Topo_IA_core_domain"/>
</dbReference>
<evidence type="ECO:0000256" key="3">
    <source>
        <dbReference type="ARBA" id="ARBA00023235"/>
    </source>
</evidence>
<dbReference type="InterPro" id="IPR013824">
    <property type="entry name" value="Topo_IA_cen_sub1"/>
</dbReference>
<evidence type="ECO:0000259" key="5">
    <source>
        <dbReference type="PROSITE" id="PS52039"/>
    </source>
</evidence>
<dbReference type="Gene3D" id="2.70.20.10">
    <property type="entry name" value="Topoisomerase I, domain 3"/>
    <property type="match status" value="1"/>
</dbReference>
<dbReference type="InterPro" id="IPR000380">
    <property type="entry name" value="Topo_IA"/>
</dbReference>
<dbReference type="InterPro" id="IPR013826">
    <property type="entry name" value="Topo_IA_cen_sub3"/>
</dbReference>
<sequence length="454" mass="50939">MRSDSPRLAGEAIGEMRAWIGTQLGADYVPEEPRQFRSRKSAQDAHEAIRPTDAARTPESVRAFLDDDQWKLYDLVWKRALASQTASAEYLATTIDVEAGRLGLRASGRVLKFPGFQKLYGVDEEDDAEESRLPELTEGASLAVASEPLAAPAEGETPSAVRPSQHFTQPPPRYTEGSLVKVLEEENIGRPSTYATIVGTITSREYVARDRGRLAPTDLGEAVNRLLTTTFPVIFQVDFTARMEEELDEIEEGKQEWHRVVKDFWVPFSRELEKAEKSKDRHRKKIEEPTEIACPNCGRMLVKKFGRRGPFLACPGYPECKYTRPVDDAELPVPMEGTCDLCGSPLVMRNGPYGRFIACSRRPDCKFTKAVTLGIRCPECGQGELTERRTRRGKTFYGCNRYPECTFATWDRPRPTPCPNCQAPFLVEKETKKEGLTLRCLKCGSKFQPDTVGA</sequence>
<organism evidence="6 7">
    <name type="scientific">Eiseniibacteriota bacterium</name>
    <dbReference type="NCBI Taxonomy" id="2212470"/>
    <lineage>
        <taxon>Bacteria</taxon>
        <taxon>Candidatus Eiseniibacteriota</taxon>
    </lineage>
</organism>
<dbReference type="InterPro" id="IPR013498">
    <property type="entry name" value="Topo_IA_Znf"/>
</dbReference>
<keyword evidence="2" id="KW-0238">DNA-binding</keyword>
<accession>A0A538U1U1</accession>
<name>A0A538U1U1_UNCEI</name>
<feature type="region of interest" description="Disordered" evidence="4">
    <location>
        <begin position="32"/>
        <end position="55"/>
    </location>
</feature>
<dbReference type="InterPro" id="IPR003602">
    <property type="entry name" value="Topo_IA_DNA-bd_dom"/>
</dbReference>
<proteinExistence type="predicted"/>
<feature type="region of interest" description="Disordered" evidence="4">
    <location>
        <begin position="150"/>
        <end position="176"/>
    </location>
</feature>
<dbReference type="GO" id="GO:0003677">
    <property type="term" value="F:DNA binding"/>
    <property type="evidence" value="ECO:0007669"/>
    <property type="project" value="UniProtKB-KW"/>
</dbReference>
<reference evidence="6 7" key="1">
    <citation type="journal article" date="2019" name="Nat. Microbiol.">
        <title>Mediterranean grassland soil C-N compound turnover is dependent on rainfall and depth, and is mediated by genomically divergent microorganisms.</title>
        <authorList>
            <person name="Diamond S."/>
            <person name="Andeer P.F."/>
            <person name="Li Z."/>
            <person name="Crits-Christoph A."/>
            <person name="Burstein D."/>
            <person name="Anantharaman K."/>
            <person name="Lane K.R."/>
            <person name="Thomas B.C."/>
            <person name="Pan C."/>
            <person name="Northen T.R."/>
            <person name="Banfield J.F."/>
        </authorList>
    </citation>
    <scope>NUCLEOTIDE SEQUENCE [LARGE SCALE GENOMIC DNA]</scope>
    <source>
        <strain evidence="6">WS_10</strain>
    </source>
</reference>
<dbReference type="SUPFAM" id="SSF56712">
    <property type="entry name" value="Prokaryotic type I DNA topoisomerase"/>
    <property type="match status" value="1"/>
</dbReference>
<feature type="domain" description="Topo IA-type catalytic" evidence="5">
    <location>
        <begin position="1"/>
        <end position="272"/>
    </location>
</feature>
<dbReference type="InterPro" id="IPR013497">
    <property type="entry name" value="Topo_IA_cen"/>
</dbReference>
<dbReference type="AlphaFoldDB" id="A0A538U1U1"/>
<feature type="compositionally biased region" description="Basic and acidic residues" evidence="4">
    <location>
        <begin position="32"/>
        <end position="50"/>
    </location>
</feature>
<dbReference type="Pfam" id="PF01396">
    <property type="entry name" value="Zn_ribbon_Top1"/>
    <property type="match status" value="3"/>
</dbReference>
<dbReference type="InterPro" id="IPR013825">
    <property type="entry name" value="Topo_IA_cen_sub2"/>
</dbReference>
<dbReference type="SMART" id="SM00437">
    <property type="entry name" value="TOP1Ac"/>
    <property type="match status" value="1"/>
</dbReference>
<protein>
    <recommendedName>
        <fullName evidence="5">Topo IA-type catalytic domain-containing protein</fullName>
    </recommendedName>
</protein>
<keyword evidence="1" id="KW-0799">Topoisomerase</keyword>
<dbReference type="Gene3D" id="3.30.65.10">
    <property type="entry name" value="Bacterial Topoisomerase I, domain 1"/>
    <property type="match status" value="3"/>
</dbReference>
<comment type="caution">
    <text evidence="6">The sequence shown here is derived from an EMBL/GenBank/DDBJ whole genome shotgun (WGS) entry which is preliminary data.</text>
</comment>
<dbReference type="GO" id="GO:0003917">
    <property type="term" value="F:DNA topoisomerase type I (single strand cut, ATP-independent) activity"/>
    <property type="evidence" value="ECO:0007669"/>
    <property type="project" value="InterPro"/>
</dbReference>
<dbReference type="GO" id="GO:0005694">
    <property type="term" value="C:chromosome"/>
    <property type="evidence" value="ECO:0007669"/>
    <property type="project" value="InterPro"/>
</dbReference>
<gene>
    <name evidence="6" type="ORF">E6K80_10315</name>
</gene>
<dbReference type="PROSITE" id="PS52039">
    <property type="entry name" value="TOPO_IA_2"/>
    <property type="match status" value="1"/>
</dbReference>
<evidence type="ECO:0000313" key="7">
    <source>
        <dbReference type="Proteomes" id="UP000319836"/>
    </source>
</evidence>
<evidence type="ECO:0000256" key="4">
    <source>
        <dbReference type="SAM" id="MobiDB-lite"/>
    </source>
</evidence>
<dbReference type="Pfam" id="PF01131">
    <property type="entry name" value="Topoisom_bac"/>
    <property type="match status" value="1"/>
</dbReference>
<dbReference type="SUPFAM" id="SSF57783">
    <property type="entry name" value="Zinc beta-ribbon"/>
    <property type="match status" value="2"/>
</dbReference>
<dbReference type="PANTHER" id="PTHR42785:SF1">
    <property type="entry name" value="DNA TOPOISOMERASE"/>
    <property type="match status" value="1"/>
</dbReference>
<evidence type="ECO:0000256" key="2">
    <source>
        <dbReference type="ARBA" id="ARBA00023125"/>
    </source>
</evidence>
<evidence type="ECO:0000256" key="1">
    <source>
        <dbReference type="ARBA" id="ARBA00023029"/>
    </source>
</evidence>
<evidence type="ECO:0000313" key="6">
    <source>
        <dbReference type="EMBL" id="TMQ69867.1"/>
    </source>
</evidence>
<dbReference type="Gene3D" id="1.10.460.10">
    <property type="entry name" value="Topoisomerase I, domain 2"/>
    <property type="match status" value="1"/>
</dbReference>
<dbReference type="GO" id="GO:0006265">
    <property type="term" value="P:DNA topological change"/>
    <property type="evidence" value="ECO:0007669"/>
    <property type="project" value="InterPro"/>
</dbReference>
<dbReference type="PRINTS" id="PR00417">
    <property type="entry name" value="PRTPISMRASEI"/>
</dbReference>